<accession>A0A815HZJ1</accession>
<comment type="caution">
    <text evidence="3">The sequence shown here is derived from an EMBL/GenBank/DDBJ whole genome shotgun (WGS) entry which is preliminary data.</text>
</comment>
<evidence type="ECO:0000259" key="2">
    <source>
        <dbReference type="Pfam" id="PF13905"/>
    </source>
</evidence>
<evidence type="ECO:0000313" key="3">
    <source>
        <dbReference type="EMBL" id="CAF1359482.1"/>
    </source>
</evidence>
<proteinExistence type="predicted"/>
<dbReference type="EMBL" id="CAJNOO010003905">
    <property type="protein sequence ID" value="CAF1359482.1"/>
    <property type="molecule type" value="Genomic_DNA"/>
</dbReference>
<dbReference type="Proteomes" id="UP000663882">
    <property type="component" value="Unassembled WGS sequence"/>
</dbReference>
<organism evidence="3 4">
    <name type="scientific">Rotaria sordida</name>
    <dbReference type="NCBI Taxonomy" id="392033"/>
    <lineage>
        <taxon>Eukaryota</taxon>
        <taxon>Metazoa</taxon>
        <taxon>Spiralia</taxon>
        <taxon>Gnathifera</taxon>
        <taxon>Rotifera</taxon>
        <taxon>Eurotatoria</taxon>
        <taxon>Bdelloidea</taxon>
        <taxon>Philodinida</taxon>
        <taxon>Philodinidae</taxon>
        <taxon>Rotaria</taxon>
    </lineage>
</organism>
<dbReference type="Gene3D" id="3.40.30.10">
    <property type="entry name" value="Glutaredoxin"/>
    <property type="match status" value="1"/>
</dbReference>
<dbReference type="Pfam" id="PF13905">
    <property type="entry name" value="Thioredoxin_8"/>
    <property type="match status" value="1"/>
</dbReference>
<gene>
    <name evidence="3" type="ORF">RFH988_LOCUS32739</name>
</gene>
<feature type="compositionally biased region" description="Basic and acidic residues" evidence="1">
    <location>
        <begin position="44"/>
        <end position="57"/>
    </location>
</feature>
<dbReference type="InterPro" id="IPR012336">
    <property type="entry name" value="Thioredoxin-like_fold"/>
</dbReference>
<evidence type="ECO:0000256" key="1">
    <source>
        <dbReference type="SAM" id="MobiDB-lite"/>
    </source>
</evidence>
<dbReference type="InterPro" id="IPR036249">
    <property type="entry name" value="Thioredoxin-like_sf"/>
</dbReference>
<dbReference type="OrthoDB" id="10062343at2759"/>
<dbReference type="AlphaFoldDB" id="A0A815HZJ1"/>
<dbReference type="PANTHER" id="PTHR46601">
    <property type="entry name" value="ULP_PROTEASE DOMAIN-CONTAINING PROTEIN"/>
    <property type="match status" value="1"/>
</dbReference>
<sequence>MTFTNAQKQKRYRENLKAKGLYQITKAKHTVRMRIYRQNLTGTKKQDYDKKHAESQRAYRNKNKKPKNSFLSKQSFGKALKKAKCALPKDFNKKKVIARALAQAVGIVPRNNHQRTTRQLSSKIKNSIILFYGRDDISYQMPGKRDTIIVNDNGNKTTYQKKILLYTIREAYELFLAENPGISVGRTAFAEIRPKHISVKSSMAHRVCICIYHENVNLLLNSLSKHVNGSFCSNLYSFTSALVCDESNCDCMSSNCFTCQNYFDLNIKNNVIDKHVQIKWYQWKNINGYATKEEQQGSVEQGIELLSSKVKTFLLHVYIKRQQSKFFEESKTNTDNKKIVIQVDYSENFEIKQQDEVQSAHWSSKSVSIFTAYAWCGTNNYSFALVSNNISHDKYCVYNCITYIINKLKQQLPSLEEILFFSDGAASQFKQRYLMRNLTRMSYEYQLILSWHFFATSHAKGVVDAIGGSVKRIVWQQILTKKDKCENATDFINIAKTKTKAIIIDEITQEDIDKSKAQLQAFFSNTLSLLYLQLKYPPCRGFTPKLAEFYESYAHDKNFQIIFIIFDNDEDSFNEYYQEMPSLALAFHDREKKQELGKKVNVSSIPTLILLDEDSGDIICTDARNRVVSDDTGENFPWYSS</sequence>
<dbReference type="SUPFAM" id="SSF52833">
    <property type="entry name" value="Thioredoxin-like"/>
    <property type="match status" value="1"/>
</dbReference>
<reference evidence="3" key="1">
    <citation type="submission" date="2021-02" db="EMBL/GenBank/DDBJ databases">
        <authorList>
            <person name="Nowell W R."/>
        </authorList>
    </citation>
    <scope>NUCLEOTIDE SEQUENCE</scope>
</reference>
<protein>
    <recommendedName>
        <fullName evidence="2">Thioredoxin-like fold domain-containing protein</fullName>
    </recommendedName>
</protein>
<feature type="domain" description="Thioredoxin-like fold" evidence="2">
    <location>
        <begin position="529"/>
        <end position="616"/>
    </location>
</feature>
<evidence type="ECO:0000313" key="4">
    <source>
        <dbReference type="Proteomes" id="UP000663882"/>
    </source>
</evidence>
<feature type="region of interest" description="Disordered" evidence="1">
    <location>
        <begin position="42"/>
        <end position="70"/>
    </location>
</feature>
<dbReference type="PANTHER" id="PTHR46601:SF2">
    <property type="entry name" value="UBIQUITIN-LIKE PROTEASE FAMILY PROFILE DOMAIN-CONTAINING PROTEIN"/>
    <property type="match status" value="1"/>
</dbReference>
<name>A0A815HZJ1_9BILA</name>